<proteinExistence type="predicted"/>
<protein>
    <submittedName>
        <fullName evidence="1">Uncharacterized protein</fullName>
    </submittedName>
</protein>
<dbReference type="GeneID" id="24817880"/>
<dbReference type="AlphaFoldDB" id="A0A0A7LF49"/>
<accession>A0A0A7LF49</accession>
<organism evidence="1 2">
    <name type="scientific">Candidatus Methanoplasma termitum</name>
    <dbReference type="NCBI Taxonomy" id="1577791"/>
    <lineage>
        <taxon>Archaea</taxon>
        <taxon>Methanobacteriati</taxon>
        <taxon>Thermoplasmatota</taxon>
        <taxon>Thermoplasmata</taxon>
        <taxon>Methanomassiliicoccales</taxon>
        <taxon>Methanomassiliicoccaceae</taxon>
        <taxon>Candidatus Methanoplasma</taxon>
    </lineage>
</organism>
<dbReference type="KEGG" id="mear:Mpt1_c02060"/>
<evidence type="ECO:0000313" key="1">
    <source>
        <dbReference type="EMBL" id="AIZ56106.1"/>
    </source>
</evidence>
<dbReference type="EMBL" id="CP010070">
    <property type="protein sequence ID" value="AIZ56106.1"/>
    <property type="molecule type" value="Genomic_DNA"/>
</dbReference>
<reference evidence="1 2" key="1">
    <citation type="journal article" date="2014" name="Appl. Environ. Microbiol.">
        <title>Comparative Genome Analysis of 'Candidatus Methanoplasma termitum' Indicates a New Mode of Energy Metabolism in the Seventh Order of Methanogens.</title>
        <authorList>
            <person name="Lang K."/>
            <person name="Schuldes J."/>
            <person name="Klingl A."/>
            <person name="Poehlein A."/>
            <person name="Daniel R."/>
            <person name="Brune A."/>
        </authorList>
    </citation>
    <scope>NUCLEOTIDE SEQUENCE [LARGE SCALE GENOMIC DNA]</scope>
    <source>
        <strain evidence="2">Mpt1</strain>
    </source>
</reference>
<gene>
    <name evidence="1" type="ORF">Mpt1_c02060</name>
</gene>
<keyword evidence="2" id="KW-1185">Reference proteome</keyword>
<dbReference type="Proteomes" id="UP000030787">
    <property type="component" value="Chromosome"/>
</dbReference>
<sequence length="470" mass="53392">MPNKDIASFLSRKVDLPYDSDLADTLLELRAAWGEAIPSLNEAVFDELAENYGGEDYYEDALTAFAQELTTKGYQLFLISEDVDTFIYAAEDEIQPLEKLLKGNKERYKKLKQQGCKFGMPAKRNDTAGRMMGTKFPQSNEPIAFKSIAGDRVYGIGYEDGRAVNGFAIDLSQSEWKYHYYEKYHLNVVYDPKSQTFAGWDSVSNRVVIGKEPNDPHHWKAVSPPALNKVQRLFWCGGDLFFGYGENIFVVQNGQCVQLSSSKIEYSSLDFLQTGDGKIYASNNAWALFCITKDQSGRYVARPHTFKFMQNGFLLHGCANGNNVLYCQPLVEKGKIIPALIQVNMDSGRYSYAKLKHMTGSANIKDWDNEFWYVDGMLDPLKKSYDMAQFISKKTGEIYRIRSGALGKYRLSNAVRLSDGKIVFIISVSGSNKLFKPDDFWGYLKEMNPNPEKLEWNESEVLFPNQPKLE</sequence>
<dbReference type="RefSeq" id="WP_048111450.1">
    <property type="nucleotide sequence ID" value="NZ_CP010070.1"/>
</dbReference>
<name>A0A0A7LF49_9ARCH</name>
<dbReference type="HOGENOM" id="CLU_580888_0_0_2"/>
<evidence type="ECO:0000313" key="2">
    <source>
        <dbReference type="Proteomes" id="UP000030787"/>
    </source>
</evidence>